<dbReference type="PROSITE" id="PS51779">
    <property type="entry name" value="POTRA"/>
    <property type="match status" value="4"/>
</dbReference>
<evidence type="ECO:0000259" key="10">
    <source>
        <dbReference type="PROSITE" id="PS51779"/>
    </source>
</evidence>
<dbReference type="Proteomes" id="UP000298759">
    <property type="component" value="Chromosome"/>
</dbReference>
<dbReference type="Pfam" id="PF07244">
    <property type="entry name" value="POTRA"/>
    <property type="match status" value="4"/>
</dbReference>
<evidence type="ECO:0000256" key="4">
    <source>
        <dbReference type="ARBA" id="ARBA00022729"/>
    </source>
</evidence>
<dbReference type="EMBL" id="CP034894">
    <property type="protein sequence ID" value="QCI17064.1"/>
    <property type="molecule type" value="Genomic_DNA"/>
</dbReference>
<comment type="function">
    <text evidence="8">Part of the outer membrane protein assembly complex, which is involved in assembly and insertion of beta-barrel proteins into the outer membrane. Constitutes, with BamD, the core component of the assembly machinery.</text>
</comment>
<keyword evidence="5 8" id="KW-0677">Repeat</keyword>
<evidence type="ECO:0000256" key="8">
    <source>
        <dbReference type="HAMAP-Rule" id="MF_01430"/>
    </source>
</evidence>
<name>A0A4D6XPW4_9GAMM</name>
<reference evidence="11 12" key="2">
    <citation type="submission" date="2019-05" db="EMBL/GenBank/DDBJ databases">
        <title>Genome evolution of the obligate endosymbiont Buchnera aphidicola.</title>
        <authorList>
            <person name="Moran N.A."/>
        </authorList>
    </citation>
    <scope>NUCLEOTIDE SEQUENCE [LARGE SCALE GENOMIC DNA]</scope>
    <source>
        <strain evidence="11 12">Ahe</strain>
    </source>
</reference>
<feature type="domain" description="POTRA" evidence="10">
    <location>
        <begin position="24"/>
        <end position="91"/>
    </location>
</feature>
<dbReference type="Gene3D" id="2.40.160.50">
    <property type="entry name" value="membrane protein fhac: a member of the omp85/tpsb transporter family"/>
    <property type="match status" value="1"/>
</dbReference>
<dbReference type="GO" id="GO:1990063">
    <property type="term" value="C:Bam protein complex"/>
    <property type="evidence" value="ECO:0007669"/>
    <property type="project" value="TreeGrafter"/>
</dbReference>
<dbReference type="Pfam" id="PF01103">
    <property type="entry name" value="Omp85"/>
    <property type="match status" value="1"/>
</dbReference>
<dbReference type="PIRSF" id="PIRSF006076">
    <property type="entry name" value="OM_assembly_OMP85"/>
    <property type="match status" value="1"/>
</dbReference>
<evidence type="ECO:0000256" key="2">
    <source>
        <dbReference type="ARBA" id="ARBA00022452"/>
    </source>
</evidence>
<evidence type="ECO:0000313" key="12">
    <source>
        <dbReference type="Proteomes" id="UP000298759"/>
    </source>
</evidence>
<dbReference type="InterPro" id="IPR010827">
    <property type="entry name" value="BamA/TamA_POTRA"/>
</dbReference>
<dbReference type="GO" id="GO:0043165">
    <property type="term" value="P:Gram-negative-bacterium-type cell outer membrane assembly"/>
    <property type="evidence" value="ECO:0007669"/>
    <property type="project" value="UniProtKB-UniRule"/>
</dbReference>
<dbReference type="HAMAP" id="MF_01430">
    <property type="entry name" value="OM_assembly_BamA"/>
    <property type="match status" value="1"/>
</dbReference>
<keyword evidence="7 8" id="KW-0998">Cell outer membrane</keyword>
<evidence type="ECO:0000313" key="11">
    <source>
        <dbReference type="EMBL" id="QCI17064.1"/>
    </source>
</evidence>
<dbReference type="InterPro" id="IPR039910">
    <property type="entry name" value="D15-like"/>
</dbReference>
<organism evidence="11 12">
    <name type="scientific">Buchnera aphidicola</name>
    <name type="common">Aphis helianthi</name>
    <dbReference type="NCBI Taxonomy" id="2315802"/>
    <lineage>
        <taxon>Bacteria</taxon>
        <taxon>Pseudomonadati</taxon>
        <taxon>Pseudomonadota</taxon>
        <taxon>Gammaproteobacteria</taxon>
        <taxon>Enterobacterales</taxon>
        <taxon>Erwiniaceae</taxon>
        <taxon>Buchnera</taxon>
    </lineage>
</organism>
<reference evidence="11 12" key="1">
    <citation type="submission" date="2018-12" db="EMBL/GenBank/DDBJ databases">
        <authorList>
            <person name="Chong R.A."/>
        </authorList>
    </citation>
    <scope>NUCLEOTIDE SEQUENCE [LARGE SCALE GENOMIC DNA]</scope>
    <source>
        <strain evidence="11 12">Ahe</strain>
    </source>
</reference>
<evidence type="ECO:0000256" key="9">
    <source>
        <dbReference type="NCBIfam" id="TIGR03303"/>
    </source>
</evidence>
<dbReference type="AlphaFoldDB" id="A0A4D6XPW4"/>
<dbReference type="PANTHER" id="PTHR12815">
    <property type="entry name" value="SORTING AND ASSEMBLY MACHINERY SAMM50 PROTEIN FAMILY MEMBER"/>
    <property type="match status" value="1"/>
</dbReference>
<keyword evidence="3 8" id="KW-0812">Transmembrane</keyword>
<evidence type="ECO:0000256" key="7">
    <source>
        <dbReference type="ARBA" id="ARBA00023237"/>
    </source>
</evidence>
<keyword evidence="6 8" id="KW-0472">Membrane</keyword>
<dbReference type="PANTHER" id="PTHR12815:SF23">
    <property type="entry name" value="OUTER MEMBRANE PROTEIN ASSEMBLY FACTOR BAMA"/>
    <property type="match status" value="1"/>
</dbReference>
<dbReference type="NCBIfam" id="TIGR03303">
    <property type="entry name" value="OM_YaeT"/>
    <property type="match status" value="1"/>
</dbReference>
<dbReference type="InterPro" id="IPR023707">
    <property type="entry name" value="OM_assembly_BamA"/>
</dbReference>
<sequence>MLIKKFFMVFLMFFSINIYSKNLWTIKNIEFQGLRYFSKEEALKNILFNIGSEISEHDIKNSIKSLFQTGKFADIKVLCSEKSLIFKVIERPLIYHINFLGNHVITNTILKKYLDQLGFEIGKQYNPYLTNIFIENIKKFYNHVGRYKVKIKLITTFSSNNRVNLKILIDEGNLSQINSIQILGNKNFSRDEIISLFKLKDYTPWWYLLDKCVYYSDQLEKDLNNLSKFYLNKGYYYFHIDKKTINFLKDQNKVNIVLHISEGNKYNIAQFFINGNTLQYYKKIKNLININHNEVYNQEKIDLIIHKIKYFLSENGYINAQIVINPQINFKKKTIILNFNININQRYFVNKIRFIGNELTQDSVLRREIKQIEGEWLNLKLIDLGKESLERIKYLYDIKITKDFLYHKKNAVDITYEIKEQPTGTINFGLGYGKDSGLSFNASLSKDNLLGSGNSIKASVIKNDNQKYADFLVTYPYFFDDGTNLNMRLFYNNFKYHLNDTSMLTKQTAGFESDLSFLIDEFNRFNVGFGYTRNSLINTDNLINTTSLVHQKNKKIFITNINQKFDDKSLTNSLVNNFTLNYSFLHNTLRNVYFPVSGNQTYFSGKNTIPGSDDNFYKFLLDTEQYIPLDEEKKFIFLTHFRAGFGDSLNKEKLPFYENFHSNSSNNVRGFRVNTIGPKQNDAINNLKECLGHKNNNFCESLDSVGGNAMIMTNLELVVPIPFVKEEYTNFLRSSLFLDAGNIWDTKSKQQKNNSNLQFIDFSSLKNIYSSIGLSLQWFSPIGPLVFSYAFPIYTNQSNQLEAFQFNIGKNW</sequence>
<dbReference type="InterPro" id="IPR034746">
    <property type="entry name" value="POTRA"/>
</dbReference>
<keyword evidence="2 8" id="KW-1134">Transmembrane beta strand</keyword>
<evidence type="ECO:0000256" key="1">
    <source>
        <dbReference type="ARBA" id="ARBA00004370"/>
    </source>
</evidence>
<accession>A0A4D6XPW4</accession>
<comment type="subcellular location">
    <subcellularLocation>
        <location evidence="8">Cell outer membrane</location>
    </subcellularLocation>
    <subcellularLocation>
        <location evidence="1">Membrane</location>
    </subcellularLocation>
</comment>
<evidence type="ECO:0000256" key="3">
    <source>
        <dbReference type="ARBA" id="ARBA00022692"/>
    </source>
</evidence>
<dbReference type="GO" id="GO:0051205">
    <property type="term" value="P:protein insertion into membrane"/>
    <property type="evidence" value="ECO:0007669"/>
    <property type="project" value="UniProtKB-UniRule"/>
</dbReference>
<feature type="domain" description="POTRA" evidence="10">
    <location>
        <begin position="347"/>
        <end position="421"/>
    </location>
</feature>
<evidence type="ECO:0000256" key="5">
    <source>
        <dbReference type="ARBA" id="ARBA00022737"/>
    </source>
</evidence>
<dbReference type="OrthoDB" id="9803054at2"/>
<dbReference type="Gene3D" id="3.10.20.310">
    <property type="entry name" value="membrane protein fhac"/>
    <property type="match status" value="5"/>
</dbReference>
<comment type="similarity">
    <text evidence="8">Belongs to the BamA family.</text>
</comment>
<feature type="domain" description="POTRA" evidence="10">
    <location>
        <begin position="266"/>
        <end position="344"/>
    </location>
</feature>
<feature type="domain" description="POTRA" evidence="10">
    <location>
        <begin position="175"/>
        <end position="263"/>
    </location>
</feature>
<comment type="subunit">
    <text evidence="8">Part of the Bam complex, which is composed of the outer membrane protein BamA, and four lipoproteins BamB, BamC, BamD and BamE.</text>
</comment>
<evidence type="ECO:0000256" key="6">
    <source>
        <dbReference type="ARBA" id="ARBA00023136"/>
    </source>
</evidence>
<gene>
    <name evidence="8 11" type="primary">bamA</name>
    <name evidence="11" type="ORF">D9V62_01210</name>
</gene>
<proteinExistence type="inferred from homology"/>
<keyword evidence="4 8" id="KW-0732">Signal</keyword>
<dbReference type="InterPro" id="IPR000184">
    <property type="entry name" value="Bac_surfAg_D15"/>
</dbReference>
<protein>
    <recommendedName>
        <fullName evidence="8 9">Outer membrane protein assembly factor BamA</fullName>
    </recommendedName>
</protein>